<dbReference type="EMBL" id="PGTZ01000009">
    <property type="protein sequence ID" value="PJI90939.1"/>
    <property type="molecule type" value="Genomic_DNA"/>
</dbReference>
<feature type="transmembrane region" description="Helical" evidence="1">
    <location>
        <begin position="70"/>
        <end position="91"/>
    </location>
</feature>
<protein>
    <submittedName>
        <fullName evidence="2">Uncharacterized protein</fullName>
    </submittedName>
</protein>
<evidence type="ECO:0000313" key="2">
    <source>
        <dbReference type="EMBL" id="PJI90939.1"/>
    </source>
</evidence>
<dbReference type="OrthoDB" id="10017491at2"/>
<keyword evidence="1" id="KW-0472">Membrane</keyword>
<dbReference type="Proteomes" id="UP000231586">
    <property type="component" value="Unassembled WGS sequence"/>
</dbReference>
<feature type="transmembrane region" description="Helical" evidence="1">
    <location>
        <begin position="103"/>
        <end position="124"/>
    </location>
</feature>
<evidence type="ECO:0000313" key="3">
    <source>
        <dbReference type="Proteomes" id="UP000231586"/>
    </source>
</evidence>
<dbReference type="RefSeq" id="WP_157803810.1">
    <property type="nucleotide sequence ID" value="NZ_PGTZ01000009.1"/>
</dbReference>
<feature type="transmembrane region" description="Helical" evidence="1">
    <location>
        <begin position="130"/>
        <end position="148"/>
    </location>
</feature>
<comment type="caution">
    <text evidence="2">The sequence shown here is derived from an EMBL/GenBank/DDBJ whole genome shotgun (WGS) entry which is preliminary data.</text>
</comment>
<accession>A0A2M8WJ36</accession>
<feature type="transmembrane region" description="Helical" evidence="1">
    <location>
        <begin position="46"/>
        <end position="64"/>
    </location>
</feature>
<reference evidence="2 3" key="1">
    <citation type="submission" date="2017-11" db="EMBL/GenBank/DDBJ databases">
        <title>Genomic Encyclopedia of Archaeal and Bacterial Type Strains, Phase II (KMG-II): From Individual Species to Whole Genera.</title>
        <authorList>
            <person name="Goeker M."/>
        </authorList>
    </citation>
    <scope>NUCLEOTIDE SEQUENCE [LARGE SCALE GENOMIC DNA]</scope>
    <source>
        <strain evidence="2 3">DSM 22413</strain>
    </source>
</reference>
<proteinExistence type="predicted"/>
<evidence type="ECO:0000256" key="1">
    <source>
        <dbReference type="SAM" id="Phobius"/>
    </source>
</evidence>
<name>A0A2M8WJ36_9MICO</name>
<gene>
    <name evidence="2" type="ORF">CLV34_2197</name>
</gene>
<keyword evidence="1" id="KW-1133">Transmembrane helix</keyword>
<sequence>MENGTDPSGHHEPTDAPHRSAAASALAEVAAGRATLAQQMRRTPPWYDAVYGLGCGLYVAAFALPFPWMAAGMVVAVVVFSALIGVFRARTGIVLTLSVHERALVALLVAVGAVLVLAAVASFVGGRHGAWWLVVLAAVVAGAAAATLSRRYTRVAIALLGSEAA</sequence>
<keyword evidence="1" id="KW-0812">Transmembrane</keyword>
<dbReference type="AlphaFoldDB" id="A0A2M8WJ36"/>
<keyword evidence="3" id="KW-1185">Reference proteome</keyword>
<organism evidence="2 3">
    <name type="scientific">Luteimicrobium subarcticum</name>
    <dbReference type="NCBI Taxonomy" id="620910"/>
    <lineage>
        <taxon>Bacteria</taxon>
        <taxon>Bacillati</taxon>
        <taxon>Actinomycetota</taxon>
        <taxon>Actinomycetes</taxon>
        <taxon>Micrococcales</taxon>
        <taxon>Luteimicrobium</taxon>
    </lineage>
</organism>